<organism evidence="1">
    <name type="scientific">marine sediment metagenome</name>
    <dbReference type="NCBI Taxonomy" id="412755"/>
    <lineage>
        <taxon>unclassified sequences</taxon>
        <taxon>metagenomes</taxon>
        <taxon>ecological metagenomes</taxon>
    </lineage>
</organism>
<accession>X0W1T9</accession>
<gene>
    <name evidence="1" type="ORF">S01H1_47850</name>
</gene>
<feature type="non-terminal residue" evidence="1">
    <location>
        <position position="50"/>
    </location>
</feature>
<dbReference type="AlphaFoldDB" id="X0W1T9"/>
<reference evidence="1" key="1">
    <citation type="journal article" date="2014" name="Front. Microbiol.">
        <title>High frequency of phylogenetically diverse reductive dehalogenase-homologous genes in deep subseafloor sedimentary metagenomes.</title>
        <authorList>
            <person name="Kawai M."/>
            <person name="Futagami T."/>
            <person name="Toyoda A."/>
            <person name="Takaki Y."/>
            <person name="Nishi S."/>
            <person name="Hori S."/>
            <person name="Arai W."/>
            <person name="Tsubouchi T."/>
            <person name="Morono Y."/>
            <person name="Uchiyama I."/>
            <person name="Ito T."/>
            <person name="Fujiyama A."/>
            <person name="Inagaki F."/>
            <person name="Takami H."/>
        </authorList>
    </citation>
    <scope>NUCLEOTIDE SEQUENCE</scope>
    <source>
        <strain evidence="1">Expedition CK06-06</strain>
    </source>
</reference>
<evidence type="ECO:0000313" key="1">
    <source>
        <dbReference type="EMBL" id="GAG24769.1"/>
    </source>
</evidence>
<comment type="caution">
    <text evidence="1">The sequence shown here is derived from an EMBL/GenBank/DDBJ whole genome shotgun (WGS) entry which is preliminary data.</text>
</comment>
<proteinExistence type="predicted"/>
<sequence>MSYVFMKVLESAPRRYDFGIRILSLGRIDRVHQEMAEWGASDGVRALDIG</sequence>
<protein>
    <submittedName>
        <fullName evidence="1">Uncharacterized protein</fullName>
    </submittedName>
</protein>
<name>X0W1T9_9ZZZZ</name>
<dbReference type="EMBL" id="BARS01030691">
    <property type="protein sequence ID" value="GAG24769.1"/>
    <property type="molecule type" value="Genomic_DNA"/>
</dbReference>